<dbReference type="Proteomes" id="UP001057402">
    <property type="component" value="Chromosome 3"/>
</dbReference>
<sequence>MFSNNKEEACYDLVTVLSFSAVFILTLLVYFMSCPRSIYLIDFACYKPSDNLKVSKEQLLSHLRSTGNYDEALLGFHRRILETSGIGDKTYIPKPLLENPPVNCSTMKEGRGEASVVCIFNPTPSFSAMIINHCKMRGNILSYNLGGMGCSAGVIAVDLARDILKANGNSYVVVVGTEMVGFNWYKGMVREMIVPNCFFRMGCSAVMLSNRRRDFRRAKCVYQEEDEERNKGLGVTKDLIEIGSEALKTNITTLGPLVLPFSEQLLFFATLLRRGQSPCPAKSAKATKPYIPDTSWRLSTSASTQRARFGNTSSSSIWYELAYLEAKLADHVRVRFQVQQPSLAVDAPC</sequence>
<comment type="caution">
    <text evidence="1">The sequence shown here is derived from an EMBL/GenBank/DDBJ whole genome shotgun (WGS) entry which is preliminary data.</text>
</comment>
<proteinExistence type="predicted"/>
<evidence type="ECO:0000313" key="2">
    <source>
        <dbReference type="Proteomes" id="UP001057402"/>
    </source>
</evidence>
<evidence type="ECO:0000313" key="1">
    <source>
        <dbReference type="EMBL" id="KAI4379955.1"/>
    </source>
</evidence>
<gene>
    <name evidence="1" type="ORF">MLD38_006191</name>
</gene>
<keyword evidence="2" id="KW-1185">Reference proteome</keyword>
<protein>
    <submittedName>
        <fullName evidence="1">Uncharacterized protein</fullName>
    </submittedName>
</protein>
<reference evidence="2" key="1">
    <citation type="journal article" date="2023" name="Front. Plant Sci.">
        <title>Chromosomal-level genome assembly of Melastoma candidum provides insights into trichome evolution.</title>
        <authorList>
            <person name="Zhong Y."/>
            <person name="Wu W."/>
            <person name="Sun C."/>
            <person name="Zou P."/>
            <person name="Liu Y."/>
            <person name="Dai S."/>
            <person name="Zhou R."/>
        </authorList>
    </citation>
    <scope>NUCLEOTIDE SEQUENCE [LARGE SCALE GENOMIC DNA]</scope>
</reference>
<dbReference type="EMBL" id="CM042882">
    <property type="protein sequence ID" value="KAI4379955.1"/>
    <property type="molecule type" value="Genomic_DNA"/>
</dbReference>
<accession>A0ACB9RMN0</accession>
<organism evidence="1 2">
    <name type="scientific">Melastoma candidum</name>
    <dbReference type="NCBI Taxonomy" id="119954"/>
    <lineage>
        <taxon>Eukaryota</taxon>
        <taxon>Viridiplantae</taxon>
        <taxon>Streptophyta</taxon>
        <taxon>Embryophyta</taxon>
        <taxon>Tracheophyta</taxon>
        <taxon>Spermatophyta</taxon>
        <taxon>Magnoliopsida</taxon>
        <taxon>eudicotyledons</taxon>
        <taxon>Gunneridae</taxon>
        <taxon>Pentapetalae</taxon>
        <taxon>rosids</taxon>
        <taxon>malvids</taxon>
        <taxon>Myrtales</taxon>
        <taxon>Melastomataceae</taxon>
        <taxon>Melastomatoideae</taxon>
        <taxon>Melastomateae</taxon>
        <taxon>Melastoma</taxon>
    </lineage>
</organism>
<name>A0ACB9RMN0_9MYRT</name>